<proteinExistence type="predicted"/>
<evidence type="ECO:0000313" key="4">
    <source>
        <dbReference type="Proteomes" id="UP000027195"/>
    </source>
</evidence>
<dbReference type="HOGENOM" id="CLU_107208_0_0_1"/>
<feature type="chain" id="PRO_5001645023" description="Protein YOP1" evidence="2">
    <location>
        <begin position="19"/>
        <end position="148"/>
    </location>
</feature>
<evidence type="ECO:0008006" key="5">
    <source>
        <dbReference type="Google" id="ProtNLM"/>
    </source>
</evidence>
<gene>
    <name evidence="3" type="ORF">BOTBODRAFT_108542</name>
</gene>
<protein>
    <recommendedName>
        <fullName evidence="5">Protein YOP1</fullName>
    </recommendedName>
</protein>
<evidence type="ECO:0000313" key="3">
    <source>
        <dbReference type="EMBL" id="KDQ15386.1"/>
    </source>
</evidence>
<dbReference type="Pfam" id="PF03134">
    <property type="entry name" value="TB2_DP1_HVA22"/>
    <property type="match status" value="1"/>
</dbReference>
<feature type="region of interest" description="Disordered" evidence="1">
    <location>
        <begin position="24"/>
        <end position="45"/>
    </location>
</feature>
<reference evidence="4" key="1">
    <citation type="journal article" date="2014" name="Proc. Natl. Acad. Sci. U.S.A.">
        <title>Extensive sampling of basidiomycete genomes demonstrates inadequacy of the white-rot/brown-rot paradigm for wood decay fungi.</title>
        <authorList>
            <person name="Riley R."/>
            <person name="Salamov A.A."/>
            <person name="Brown D.W."/>
            <person name="Nagy L.G."/>
            <person name="Floudas D."/>
            <person name="Held B.W."/>
            <person name="Levasseur A."/>
            <person name="Lombard V."/>
            <person name="Morin E."/>
            <person name="Otillar R."/>
            <person name="Lindquist E.A."/>
            <person name="Sun H."/>
            <person name="LaButti K.M."/>
            <person name="Schmutz J."/>
            <person name="Jabbour D."/>
            <person name="Luo H."/>
            <person name="Baker S.E."/>
            <person name="Pisabarro A.G."/>
            <person name="Walton J.D."/>
            <person name="Blanchette R.A."/>
            <person name="Henrissat B."/>
            <person name="Martin F."/>
            <person name="Cullen D."/>
            <person name="Hibbett D.S."/>
            <person name="Grigoriev I.V."/>
        </authorList>
    </citation>
    <scope>NUCLEOTIDE SEQUENCE [LARGE SCALE GENOMIC DNA]</scope>
    <source>
        <strain evidence="4">FD-172 SS1</strain>
    </source>
</reference>
<evidence type="ECO:0000256" key="2">
    <source>
        <dbReference type="SAM" id="SignalP"/>
    </source>
</evidence>
<name>A0A067MV20_BOTB1</name>
<dbReference type="EMBL" id="KL198032">
    <property type="protein sequence ID" value="KDQ15386.1"/>
    <property type="molecule type" value="Genomic_DNA"/>
</dbReference>
<keyword evidence="2" id="KW-0732">Signal</keyword>
<accession>A0A067MV20</accession>
<sequence>MTSSLLGLLLLFLNVFDSFKTLKTPPPSRRRNASGSRRPSARATSIRKREMKATLCLWVVWAFWTYCVKIADKFIGFFPFYSELKSFILIFLLLTRKSGAHPIVLHVIKPLIRPYTDTLDALLEFAEGWGEVIQYLVQSTLSWIQSYW</sequence>
<evidence type="ECO:0000256" key="1">
    <source>
        <dbReference type="SAM" id="MobiDB-lite"/>
    </source>
</evidence>
<feature type="non-terminal residue" evidence="3">
    <location>
        <position position="148"/>
    </location>
</feature>
<dbReference type="Proteomes" id="UP000027195">
    <property type="component" value="Unassembled WGS sequence"/>
</dbReference>
<dbReference type="InParanoid" id="A0A067MV20"/>
<dbReference type="OrthoDB" id="434647at2759"/>
<feature type="signal peptide" evidence="2">
    <location>
        <begin position="1"/>
        <end position="18"/>
    </location>
</feature>
<dbReference type="InterPro" id="IPR004345">
    <property type="entry name" value="TB2_DP1_HVA22"/>
</dbReference>
<organism evidence="3 4">
    <name type="scientific">Botryobasidium botryosum (strain FD-172 SS1)</name>
    <dbReference type="NCBI Taxonomy" id="930990"/>
    <lineage>
        <taxon>Eukaryota</taxon>
        <taxon>Fungi</taxon>
        <taxon>Dikarya</taxon>
        <taxon>Basidiomycota</taxon>
        <taxon>Agaricomycotina</taxon>
        <taxon>Agaricomycetes</taxon>
        <taxon>Cantharellales</taxon>
        <taxon>Botryobasidiaceae</taxon>
        <taxon>Botryobasidium</taxon>
    </lineage>
</organism>
<keyword evidence="4" id="KW-1185">Reference proteome</keyword>
<dbReference type="AlphaFoldDB" id="A0A067MV20"/>